<dbReference type="EMBL" id="HBUF01003158">
    <property type="protein sequence ID" value="CAG6606328.1"/>
    <property type="molecule type" value="Transcribed_RNA"/>
</dbReference>
<evidence type="ECO:0000256" key="4">
    <source>
        <dbReference type="ARBA" id="ARBA00022741"/>
    </source>
</evidence>
<protein>
    <recommendedName>
        <fullName evidence="1">non-specific serine/threonine protein kinase</fullName>
        <ecNumber evidence="1">2.7.11.1</ecNumber>
    </recommendedName>
</protein>
<evidence type="ECO:0000259" key="11">
    <source>
        <dbReference type="PROSITE" id="PS50011"/>
    </source>
</evidence>
<dbReference type="EMBL" id="HBUF01003157">
    <property type="protein sequence ID" value="CAG6606327.1"/>
    <property type="molecule type" value="Transcribed_RNA"/>
</dbReference>
<dbReference type="EMBL" id="HBUF01003159">
    <property type="protein sequence ID" value="CAG6606329.1"/>
    <property type="molecule type" value="Transcribed_RNA"/>
</dbReference>
<dbReference type="PANTHER" id="PTHR24346">
    <property type="entry name" value="MAP/MICROTUBULE AFFINITY-REGULATING KINASE"/>
    <property type="match status" value="1"/>
</dbReference>
<keyword evidence="2 10" id="KW-0723">Serine/threonine-protein kinase</keyword>
<dbReference type="GO" id="GO:0005737">
    <property type="term" value="C:cytoplasm"/>
    <property type="evidence" value="ECO:0007669"/>
    <property type="project" value="TreeGrafter"/>
</dbReference>
<proteinExistence type="inferred from homology"/>
<dbReference type="GO" id="GO:0035556">
    <property type="term" value="P:intracellular signal transduction"/>
    <property type="evidence" value="ECO:0007669"/>
    <property type="project" value="TreeGrafter"/>
</dbReference>
<keyword evidence="5 12" id="KW-0418">Kinase</keyword>
<evidence type="ECO:0000313" key="12">
    <source>
        <dbReference type="EMBL" id="CAG6606327.1"/>
    </source>
</evidence>
<dbReference type="EMBL" id="HBUF01527823">
    <property type="protein sequence ID" value="CAG6750774.1"/>
    <property type="molecule type" value="Transcribed_RNA"/>
</dbReference>
<keyword evidence="4 9" id="KW-0547">Nucleotide-binding</keyword>
<dbReference type="PROSITE" id="PS00108">
    <property type="entry name" value="PROTEIN_KINASE_ST"/>
    <property type="match status" value="1"/>
</dbReference>
<evidence type="ECO:0000256" key="8">
    <source>
        <dbReference type="ARBA" id="ARBA00048679"/>
    </source>
</evidence>
<dbReference type="PANTHER" id="PTHR24346:SF49">
    <property type="entry name" value="NIM1 SERINE_THREONINE PROTEIN KINASE"/>
    <property type="match status" value="1"/>
</dbReference>
<dbReference type="GO" id="GO:0050321">
    <property type="term" value="F:tau-protein kinase activity"/>
    <property type="evidence" value="ECO:0007669"/>
    <property type="project" value="TreeGrafter"/>
</dbReference>
<dbReference type="EMBL" id="HBUF01177599">
    <property type="protein sequence ID" value="CAG6654365.1"/>
    <property type="molecule type" value="Transcribed_RNA"/>
</dbReference>
<dbReference type="PROSITE" id="PS00107">
    <property type="entry name" value="PROTEIN_KINASE_ATP"/>
    <property type="match status" value="1"/>
</dbReference>
<accession>A0A8D8LJ46</accession>
<organism evidence="12">
    <name type="scientific">Cacopsylla melanoneura</name>
    <dbReference type="NCBI Taxonomy" id="428564"/>
    <lineage>
        <taxon>Eukaryota</taxon>
        <taxon>Metazoa</taxon>
        <taxon>Ecdysozoa</taxon>
        <taxon>Arthropoda</taxon>
        <taxon>Hexapoda</taxon>
        <taxon>Insecta</taxon>
        <taxon>Pterygota</taxon>
        <taxon>Neoptera</taxon>
        <taxon>Paraneoptera</taxon>
        <taxon>Hemiptera</taxon>
        <taxon>Sternorrhyncha</taxon>
        <taxon>Psylloidea</taxon>
        <taxon>Psyllidae</taxon>
        <taxon>Psyllinae</taxon>
        <taxon>Cacopsylla</taxon>
    </lineage>
</organism>
<dbReference type="EMBL" id="HBUF01527822">
    <property type="protein sequence ID" value="CAG6750773.1"/>
    <property type="molecule type" value="Transcribed_RNA"/>
</dbReference>
<dbReference type="PROSITE" id="PS50011">
    <property type="entry name" value="PROTEIN_KINASE_DOM"/>
    <property type="match status" value="1"/>
</dbReference>
<dbReference type="InterPro" id="IPR017441">
    <property type="entry name" value="Protein_kinase_ATP_BS"/>
</dbReference>
<dbReference type="InterPro" id="IPR008271">
    <property type="entry name" value="Ser/Thr_kinase_AS"/>
</dbReference>
<dbReference type="Pfam" id="PF00069">
    <property type="entry name" value="Pkinase"/>
    <property type="match status" value="1"/>
</dbReference>
<comment type="similarity">
    <text evidence="10">Belongs to the protein kinase superfamily.</text>
</comment>
<evidence type="ECO:0000256" key="1">
    <source>
        <dbReference type="ARBA" id="ARBA00012513"/>
    </source>
</evidence>
<evidence type="ECO:0000256" key="10">
    <source>
        <dbReference type="RuleBase" id="RU000304"/>
    </source>
</evidence>
<feature type="binding site" evidence="9">
    <location>
        <position position="77"/>
    </location>
    <ligand>
        <name>ATP</name>
        <dbReference type="ChEBI" id="CHEBI:30616"/>
    </ligand>
</feature>
<dbReference type="SMART" id="SM00220">
    <property type="entry name" value="S_TKc"/>
    <property type="match status" value="1"/>
</dbReference>
<dbReference type="EMBL" id="HBUF01177598">
    <property type="protein sequence ID" value="CAG6654364.1"/>
    <property type="molecule type" value="Transcribed_RNA"/>
</dbReference>
<dbReference type="EMBL" id="HBUF01177600">
    <property type="protein sequence ID" value="CAG6654366.1"/>
    <property type="molecule type" value="Transcribed_RNA"/>
</dbReference>
<dbReference type="FunFam" id="1.10.510.10:FF:000571">
    <property type="entry name" value="Maternal embryonic leucine zipper kinase"/>
    <property type="match status" value="1"/>
</dbReference>
<comment type="catalytic activity">
    <reaction evidence="7">
        <text>L-threonyl-[protein] + ATP = O-phospho-L-threonyl-[protein] + ADP + H(+)</text>
        <dbReference type="Rhea" id="RHEA:46608"/>
        <dbReference type="Rhea" id="RHEA-COMP:11060"/>
        <dbReference type="Rhea" id="RHEA-COMP:11605"/>
        <dbReference type="ChEBI" id="CHEBI:15378"/>
        <dbReference type="ChEBI" id="CHEBI:30013"/>
        <dbReference type="ChEBI" id="CHEBI:30616"/>
        <dbReference type="ChEBI" id="CHEBI:61977"/>
        <dbReference type="ChEBI" id="CHEBI:456216"/>
        <dbReference type="EC" id="2.7.11.1"/>
    </reaction>
</comment>
<keyword evidence="6 9" id="KW-0067">ATP-binding</keyword>
<dbReference type="InterPro" id="IPR000719">
    <property type="entry name" value="Prot_kinase_dom"/>
</dbReference>
<sequence length="401" mass="45293">MPDELSPSNQKNLLSKSSISIYEKTQQQLQNDKKWQHETSLGKRVALYKIQNELGRGNFSTVKMAIHEVTKERVAIKILDKTKLTPKARKMLSREIISMETVYHPNIIRLYEVLETFGKIFLVVEYASGGELYNKITTEGKISEDGAKIYFLQILSAVKHLHDRDIIHRDIKAENVFLSVRGIVKLGDLGFSTKLSQGSQERLRTFCGSPPYAAPELFRDESYVGCKVDVWALGVLIYFMVTAQMPFPGENLNTLKKSILLGVITFPSSLSLTCRSLIRGLLCQDPEARFNLEQIYNSSWLQNVNLNSISIAKANEWSMTPRAPAEATTVIEKTARERLVKLGISETMLQEEKDKGSKSSAIATYRMVVHRLENNAAYPQPVVAQTVKTHKPAKSRLCRIL</sequence>
<dbReference type="Gene3D" id="1.10.510.10">
    <property type="entry name" value="Transferase(Phosphotransferase) domain 1"/>
    <property type="match status" value="1"/>
</dbReference>
<dbReference type="GO" id="GO:0000226">
    <property type="term" value="P:microtubule cytoskeleton organization"/>
    <property type="evidence" value="ECO:0007669"/>
    <property type="project" value="TreeGrafter"/>
</dbReference>
<dbReference type="EMBL" id="HBUF01351450">
    <property type="protein sequence ID" value="CAG6714122.1"/>
    <property type="molecule type" value="Transcribed_RNA"/>
</dbReference>
<dbReference type="EMBL" id="HBUF01003156">
    <property type="protein sequence ID" value="CAG6606326.1"/>
    <property type="molecule type" value="Transcribed_RNA"/>
</dbReference>
<evidence type="ECO:0000256" key="7">
    <source>
        <dbReference type="ARBA" id="ARBA00047899"/>
    </source>
</evidence>
<name>A0A8D8LJ46_9HEMI</name>
<dbReference type="AlphaFoldDB" id="A0A8D8LJ46"/>
<reference evidence="12" key="1">
    <citation type="submission" date="2021-05" db="EMBL/GenBank/DDBJ databases">
        <authorList>
            <person name="Alioto T."/>
            <person name="Alioto T."/>
            <person name="Gomez Garrido J."/>
        </authorList>
    </citation>
    <scope>NUCLEOTIDE SEQUENCE</scope>
</reference>
<evidence type="ECO:0000256" key="9">
    <source>
        <dbReference type="PROSITE-ProRule" id="PRU10141"/>
    </source>
</evidence>
<dbReference type="InterPro" id="IPR011009">
    <property type="entry name" value="Kinase-like_dom_sf"/>
</dbReference>
<dbReference type="GO" id="GO:0005524">
    <property type="term" value="F:ATP binding"/>
    <property type="evidence" value="ECO:0007669"/>
    <property type="project" value="UniProtKB-UniRule"/>
</dbReference>
<dbReference type="SUPFAM" id="SSF56112">
    <property type="entry name" value="Protein kinase-like (PK-like)"/>
    <property type="match status" value="1"/>
</dbReference>
<evidence type="ECO:0000256" key="6">
    <source>
        <dbReference type="ARBA" id="ARBA00022840"/>
    </source>
</evidence>
<comment type="catalytic activity">
    <reaction evidence="8">
        <text>L-seryl-[protein] + ATP = O-phospho-L-seryl-[protein] + ADP + H(+)</text>
        <dbReference type="Rhea" id="RHEA:17989"/>
        <dbReference type="Rhea" id="RHEA-COMP:9863"/>
        <dbReference type="Rhea" id="RHEA-COMP:11604"/>
        <dbReference type="ChEBI" id="CHEBI:15378"/>
        <dbReference type="ChEBI" id="CHEBI:29999"/>
        <dbReference type="ChEBI" id="CHEBI:30616"/>
        <dbReference type="ChEBI" id="CHEBI:83421"/>
        <dbReference type="ChEBI" id="CHEBI:456216"/>
        <dbReference type="EC" id="2.7.11.1"/>
    </reaction>
</comment>
<keyword evidence="3" id="KW-0808">Transferase</keyword>
<evidence type="ECO:0000256" key="5">
    <source>
        <dbReference type="ARBA" id="ARBA00022777"/>
    </source>
</evidence>
<feature type="domain" description="Protein kinase" evidence="11">
    <location>
        <begin position="48"/>
        <end position="301"/>
    </location>
</feature>
<dbReference type="FunFam" id="3.30.200.20:FF:000003">
    <property type="entry name" value="Non-specific serine/threonine protein kinase"/>
    <property type="match status" value="1"/>
</dbReference>
<evidence type="ECO:0000256" key="3">
    <source>
        <dbReference type="ARBA" id="ARBA00022679"/>
    </source>
</evidence>
<evidence type="ECO:0000256" key="2">
    <source>
        <dbReference type="ARBA" id="ARBA00022527"/>
    </source>
</evidence>
<dbReference type="EC" id="2.7.11.1" evidence="1"/>